<name>A0A4V5UUF3_9BACT</name>
<dbReference type="SUPFAM" id="SSF53448">
    <property type="entry name" value="Nucleotide-diphospho-sugar transferases"/>
    <property type="match status" value="1"/>
</dbReference>
<keyword evidence="2" id="KW-0548">Nucleotidyltransferase</keyword>
<dbReference type="RefSeq" id="WP_137261484.1">
    <property type="nucleotide sequence ID" value="NZ_SZQL01000006.1"/>
</dbReference>
<dbReference type="InterPro" id="IPR005835">
    <property type="entry name" value="NTP_transferase_dom"/>
</dbReference>
<sequence>MKSNFVSNHFQHSSLGKESNGIRAMILAAGLGTRLKPFTNSHPKALAIINGKSLLQRNIEYLQQYGIFNIIVNTHHFASQIEEAIVANKGWGSNVTISYEAQVLETGGGLKYATPYFKDSNYFVLMNADVLTDMPLDKMIVQHMQQHPLATVATCNRNSSRYLLFDDNDILCGWQNINTGQVKMARPAENYTQQAFSGIHIISNCFLDYLQSFEGKFSIIDVYLKFANNSVIQAFKHDDYLFIDVGKPESLTIAENLFK</sequence>
<evidence type="ECO:0000259" key="3">
    <source>
        <dbReference type="Pfam" id="PF00483"/>
    </source>
</evidence>
<gene>
    <name evidence="4" type="ORF">FC093_09200</name>
</gene>
<protein>
    <submittedName>
        <fullName evidence="4">Nucleotidyltransferase family protein</fullName>
    </submittedName>
</protein>
<dbReference type="Gene3D" id="3.90.550.10">
    <property type="entry name" value="Spore Coat Polysaccharide Biosynthesis Protein SpsA, Chain A"/>
    <property type="match status" value="1"/>
</dbReference>
<dbReference type="InterPro" id="IPR050065">
    <property type="entry name" value="GlmU-like"/>
</dbReference>
<dbReference type="InterPro" id="IPR029044">
    <property type="entry name" value="Nucleotide-diphossugar_trans"/>
</dbReference>
<dbReference type="PANTHER" id="PTHR43584:SF8">
    <property type="entry name" value="N-ACETYLMURAMATE ALPHA-1-PHOSPHATE URIDYLYLTRANSFERASE"/>
    <property type="match status" value="1"/>
</dbReference>
<dbReference type="Pfam" id="PF00483">
    <property type="entry name" value="NTP_transferase"/>
    <property type="match status" value="1"/>
</dbReference>
<dbReference type="OrthoDB" id="9813880at2"/>
<dbReference type="PANTHER" id="PTHR43584">
    <property type="entry name" value="NUCLEOTIDYL TRANSFERASE"/>
    <property type="match status" value="1"/>
</dbReference>
<keyword evidence="1 4" id="KW-0808">Transferase</keyword>
<keyword evidence="5" id="KW-1185">Reference proteome</keyword>
<feature type="domain" description="Nucleotidyl transferase" evidence="3">
    <location>
        <begin position="24"/>
        <end position="252"/>
    </location>
</feature>
<dbReference type="EMBL" id="SZQL01000006">
    <property type="protein sequence ID" value="TKK68863.1"/>
    <property type="molecule type" value="Genomic_DNA"/>
</dbReference>
<dbReference type="GO" id="GO:0016779">
    <property type="term" value="F:nucleotidyltransferase activity"/>
    <property type="evidence" value="ECO:0007669"/>
    <property type="project" value="UniProtKB-KW"/>
</dbReference>
<organism evidence="4 5">
    <name type="scientific">Ilyomonas limi</name>
    <dbReference type="NCBI Taxonomy" id="2575867"/>
    <lineage>
        <taxon>Bacteria</taxon>
        <taxon>Pseudomonadati</taxon>
        <taxon>Bacteroidota</taxon>
        <taxon>Chitinophagia</taxon>
        <taxon>Chitinophagales</taxon>
        <taxon>Chitinophagaceae</taxon>
        <taxon>Ilyomonas</taxon>
    </lineage>
</organism>
<proteinExistence type="predicted"/>
<evidence type="ECO:0000313" key="4">
    <source>
        <dbReference type="EMBL" id="TKK68863.1"/>
    </source>
</evidence>
<evidence type="ECO:0000256" key="2">
    <source>
        <dbReference type="ARBA" id="ARBA00022695"/>
    </source>
</evidence>
<reference evidence="4 5" key="1">
    <citation type="submission" date="2019-05" db="EMBL/GenBank/DDBJ databases">
        <title>Panacibacter sp. strain 17mud1-8 Genome sequencing and assembly.</title>
        <authorList>
            <person name="Chhetri G."/>
        </authorList>
    </citation>
    <scope>NUCLEOTIDE SEQUENCE [LARGE SCALE GENOMIC DNA]</scope>
    <source>
        <strain evidence="4 5">17mud1-8</strain>
    </source>
</reference>
<dbReference type="Proteomes" id="UP000305848">
    <property type="component" value="Unassembled WGS sequence"/>
</dbReference>
<dbReference type="AlphaFoldDB" id="A0A4V5UUF3"/>
<accession>A0A4V5UUF3</accession>
<comment type="caution">
    <text evidence="4">The sequence shown here is derived from an EMBL/GenBank/DDBJ whole genome shotgun (WGS) entry which is preliminary data.</text>
</comment>
<evidence type="ECO:0000256" key="1">
    <source>
        <dbReference type="ARBA" id="ARBA00022679"/>
    </source>
</evidence>
<evidence type="ECO:0000313" key="5">
    <source>
        <dbReference type="Proteomes" id="UP000305848"/>
    </source>
</evidence>